<dbReference type="EC" id="2.7.11.1" evidence="1"/>
<comment type="catalytic activity">
    <reaction evidence="5">
        <text>L-seryl-[protein] + ATP = O-phospho-L-seryl-[protein] + ADP + H(+)</text>
        <dbReference type="Rhea" id="RHEA:17989"/>
        <dbReference type="Rhea" id="RHEA-COMP:9863"/>
        <dbReference type="Rhea" id="RHEA-COMP:11604"/>
        <dbReference type="ChEBI" id="CHEBI:15378"/>
        <dbReference type="ChEBI" id="CHEBI:29999"/>
        <dbReference type="ChEBI" id="CHEBI:30616"/>
        <dbReference type="ChEBI" id="CHEBI:83421"/>
        <dbReference type="ChEBI" id="CHEBI:456216"/>
        <dbReference type="EC" id="2.7.11.1"/>
    </reaction>
</comment>
<protein>
    <recommendedName>
        <fullName evidence="1">non-specific serine/threonine protein kinase</fullName>
        <ecNumber evidence="1">2.7.11.1</ecNumber>
    </recommendedName>
</protein>
<dbReference type="InterPro" id="IPR050588">
    <property type="entry name" value="WNK_Ser-Thr_kinase"/>
</dbReference>
<accession>A0A835DB48</accession>
<dbReference type="Proteomes" id="UP000655225">
    <property type="component" value="Unassembled WGS sequence"/>
</dbReference>
<dbReference type="Gene3D" id="1.10.510.10">
    <property type="entry name" value="Transferase(Phosphotransferase) domain 1"/>
    <property type="match status" value="1"/>
</dbReference>
<dbReference type="EMBL" id="JABCRI010000011">
    <property type="protein sequence ID" value="KAF8397123.1"/>
    <property type="molecule type" value="Genomic_DNA"/>
</dbReference>
<dbReference type="OMA" id="DICILWV"/>
<evidence type="ECO:0000256" key="4">
    <source>
        <dbReference type="ARBA" id="ARBA00047899"/>
    </source>
</evidence>
<dbReference type="PANTHER" id="PTHR13902">
    <property type="entry name" value="SERINE/THREONINE-PROTEIN KINASE WNK WITH NO LYSINE -RELATED"/>
    <property type="match status" value="1"/>
</dbReference>
<keyword evidence="3" id="KW-0808">Transferase</keyword>
<organism evidence="7 8">
    <name type="scientific">Tetracentron sinense</name>
    <name type="common">Spur-leaf</name>
    <dbReference type="NCBI Taxonomy" id="13715"/>
    <lineage>
        <taxon>Eukaryota</taxon>
        <taxon>Viridiplantae</taxon>
        <taxon>Streptophyta</taxon>
        <taxon>Embryophyta</taxon>
        <taxon>Tracheophyta</taxon>
        <taxon>Spermatophyta</taxon>
        <taxon>Magnoliopsida</taxon>
        <taxon>Trochodendrales</taxon>
        <taxon>Trochodendraceae</taxon>
        <taxon>Tetracentron</taxon>
    </lineage>
</organism>
<sequence length="120" mass="13971">MSGTPEFMAPEIYEKEYNELVDIYSFGMCVLEMLTSEYPYSECSNPAQIYKKVTSGKLPDAFYRIQDLEGRQFVRKCLERAPNRLPAKELLLDLFLMSLLPIPSIQTHNYYSIALETERK</sequence>
<evidence type="ECO:0000256" key="1">
    <source>
        <dbReference type="ARBA" id="ARBA00012513"/>
    </source>
</evidence>
<dbReference type="Pfam" id="PF00069">
    <property type="entry name" value="Pkinase"/>
    <property type="match status" value="1"/>
</dbReference>
<keyword evidence="2" id="KW-0723">Serine/threonine-protein kinase</keyword>
<evidence type="ECO:0000313" key="8">
    <source>
        <dbReference type="Proteomes" id="UP000655225"/>
    </source>
</evidence>
<comment type="caution">
    <text evidence="7">The sequence shown here is derived from an EMBL/GenBank/DDBJ whole genome shotgun (WGS) entry which is preliminary data.</text>
</comment>
<dbReference type="GO" id="GO:0004674">
    <property type="term" value="F:protein serine/threonine kinase activity"/>
    <property type="evidence" value="ECO:0007669"/>
    <property type="project" value="UniProtKB-KW"/>
</dbReference>
<dbReference type="AlphaFoldDB" id="A0A835DB48"/>
<dbReference type="SUPFAM" id="SSF56112">
    <property type="entry name" value="Protein kinase-like (PK-like)"/>
    <property type="match status" value="1"/>
</dbReference>
<evidence type="ECO:0000256" key="2">
    <source>
        <dbReference type="ARBA" id="ARBA00022527"/>
    </source>
</evidence>
<evidence type="ECO:0000259" key="6">
    <source>
        <dbReference type="PROSITE" id="PS50011"/>
    </source>
</evidence>
<name>A0A835DB48_TETSI</name>
<dbReference type="GO" id="GO:0005524">
    <property type="term" value="F:ATP binding"/>
    <property type="evidence" value="ECO:0007669"/>
    <property type="project" value="InterPro"/>
</dbReference>
<evidence type="ECO:0000313" key="7">
    <source>
        <dbReference type="EMBL" id="KAF8397123.1"/>
    </source>
</evidence>
<comment type="catalytic activity">
    <reaction evidence="4">
        <text>L-threonyl-[protein] + ATP = O-phospho-L-threonyl-[protein] + ADP + H(+)</text>
        <dbReference type="Rhea" id="RHEA:46608"/>
        <dbReference type="Rhea" id="RHEA-COMP:11060"/>
        <dbReference type="Rhea" id="RHEA-COMP:11605"/>
        <dbReference type="ChEBI" id="CHEBI:15378"/>
        <dbReference type="ChEBI" id="CHEBI:30013"/>
        <dbReference type="ChEBI" id="CHEBI:30616"/>
        <dbReference type="ChEBI" id="CHEBI:61977"/>
        <dbReference type="ChEBI" id="CHEBI:456216"/>
        <dbReference type="EC" id="2.7.11.1"/>
    </reaction>
</comment>
<feature type="domain" description="Protein kinase" evidence="6">
    <location>
        <begin position="1"/>
        <end position="96"/>
    </location>
</feature>
<dbReference type="PROSITE" id="PS50011">
    <property type="entry name" value="PROTEIN_KINASE_DOM"/>
    <property type="match status" value="1"/>
</dbReference>
<keyword evidence="3" id="KW-0418">Kinase</keyword>
<evidence type="ECO:0000256" key="5">
    <source>
        <dbReference type="ARBA" id="ARBA00048679"/>
    </source>
</evidence>
<proteinExistence type="predicted"/>
<dbReference type="InterPro" id="IPR000719">
    <property type="entry name" value="Prot_kinase_dom"/>
</dbReference>
<dbReference type="InterPro" id="IPR011009">
    <property type="entry name" value="Kinase-like_dom_sf"/>
</dbReference>
<evidence type="ECO:0000256" key="3">
    <source>
        <dbReference type="ARBA" id="ARBA00022777"/>
    </source>
</evidence>
<keyword evidence="8" id="KW-1185">Reference proteome</keyword>
<dbReference type="OrthoDB" id="1932928at2759"/>
<gene>
    <name evidence="7" type="ORF">HHK36_016030</name>
</gene>
<reference evidence="7 8" key="1">
    <citation type="submission" date="2020-04" db="EMBL/GenBank/DDBJ databases">
        <title>Plant Genome Project.</title>
        <authorList>
            <person name="Zhang R.-G."/>
        </authorList>
    </citation>
    <scope>NUCLEOTIDE SEQUENCE [LARGE SCALE GENOMIC DNA]</scope>
    <source>
        <strain evidence="7">YNK0</strain>
        <tissue evidence="7">Leaf</tissue>
    </source>
</reference>